<name>A0A1R1PKV3_ZANCU</name>
<evidence type="ECO:0000313" key="2">
    <source>
        <dbReference type="EMBL" id="OMH81553.1"/>
    </source>
</evidence>
<reference evidence="3" key="1">
    <citation type="submission" date="2017-01" db="EMBL/GenBank/DDBJ databases">
        <authorList>
            <person name="Wang Y."/>
            <person name="White M."/>
            <person name="Kvist S."/>
            <person name="Moncalvo J.-M."/>
        </authorList>
    </citation>
    <scope>NUCLEOTIDE SEQUENCE [LARGE SCALE GENOMIC DNA]</scope>
    <source>
        <strain evidence="3">COL-18-3</strain>
    </source>
</reference>
<evidence type="ECO:0008006" key="4">
    <source>
        <dbReference type="Google" id="ProtNLM"/>
    </source>
</evidence>
<dbReference type="EMBL" id="LSSK01000869">
    <property type="protein sequence ID" value="OMH81553.1"/>
    <property type="molecule type" value="Genomic_DNA"/>
</dbReference>
<sequence>MWRFVSVLSFILNLPRSCAENVHPERVKVIFFLAEPKLQVANPSRKWAIDTSAFWVQWFHVHPSMTDRCSIFF</sequence>
<gene>
    <name evidence="2" type="ORF">AX774_g4986</name>
</gene>
<proteinExistence type="predicted"/>
<evidence type="ECO:0000256" key="1">
    <source>
        <dbReference type="SAM" id="SignalP"/>
    </source>
</evidence>
<protein>
    <recommendedName>
        <fullName evidence="4">Secreted protein</fullName>
    </recommendedName>
</protein>
<dbReference type="Proteomes" id="UP000188320">
    <property type="component" value="Unassembled WGS sequence"/>
</dbReference>
<comment type="caution">
    <text evidence="2">The sequence shown here is derived from an EMBL/GenBank/DDBJ whole genome shotgun (WGS) entry which is preliminary data.</text>
</comment>
<organism evidence="2 3">
    <name type="scientific">Zancudomyces culisetae</name>
    <name type="common">Gut fungus</name>
    <name type="synonym">Smittium culisetae</name>
    <dbReference type="NCBI Taxonomy" id="1213189"/>
    <lineage>
        <taxon>Eukaryota</taxon>
        <taxon>Fungi</taxon>
        <taxon>Fungi incertae sedis</taxon>
        <taxon>Zoopagomycota</taxon>
        <taxon>Kickxellomycotina</taxon>
        <taxon>Harpellomycetes</taxon>
        <taxon>Harpellales</taxon>
        <taxon>Legeriomycetaceae</taxon>
        <taxon>Zancudomyces</taxon>
    </lineage>
</organism>
<evidence type="ECO:0000313" key="3">
    <source>
        <dbReference type="Proteomes" id="UP000188320"/>
    </source>
</evidence>
<dbReference type="AlphaFoldDB" id="A0A1R1PKV3"/>
<accession>A0A1R1PKV3</accession>
<keyword evidence="3" id="KW-1185">Reference proteome</keyword>
<keyword evidence="1" id="KW-0732">Signal</keyword>
<feature type="chain" id="PRO_5012593615" description="Secreted protein" evidence="1">
    <location>
        <begin position="20"/>
        <end position="73"/>
    </location>
</feature>
<feature type="signal peptide" evidence="1">
    <location>
        <begin position="1"/>
        <end position="19"/>
    </location>
</feature>